<dbReference type="Pfam" id="PF13560">
    <property type="entry name" value="HTH_31"/>
    <property type="match status" value="1"/>
</dbReference>
<dbReference type="Gene3D" id="1.10.260.40">
    <property type="entry name" value="lambda repressor-like DNA-binding domains"/>
    <property type="match status" value="1"/>
</dbReference>
<evidence type="ECO:0000259" key="1">
    <source>
        <dbReference type="PROSITE" id="PS50943"/>
    </source>
</evidence>
<dbReference type="RefSeq" id="WP_184785913.1">
    <property type="nucleotide sequence ID" value="NZ_BONT01000020.1"/>
</dbReference>
<reference evidence="2 3" key="1">
    <citation type="submission" date="2020-08" db="EMBL/GenBank/DDBJ databases">
        <title>Genomic Encyclopedia of Type Strains, Phase IV (KMG-IV): sequencing the most valuable type-strain genomes for metagenomic binning, comparative biology and taxonomic classification.</title>
        <authorList>
            <person name="Goeker M."/>
        </authorList>
    </citation>
    <scope>NUCLEOTIDE SEQUENCE [LARGE SCALE GENOMIC DNA]</scope>
    <source>
        <strain evidence="2 3">YIM 65646</strain>
    </source>
</reference>
<dbReference type="PROSITE" id="PS50943">
    <property type="entry name" value="HTH_CROC1"/>
    <property type="match status" value="1"/>
</dbReference>
<dbReference type="AlphaFoldDB" id="A0A841F7I4"/>
<dbReference type="Proteomes" id="UP000548476">
    <property type="component" value="Unassembled WGS sequence"/>
</dbReference>
<accession>A0A841F7I4</accession>
<sequence length="300" mass="34016">MRRRSLGARLRDIREKAGVTADEAAMALDVHSSTIYRIERGKVGIKPRDVKTLLNRYGIDDEEQLGELEGLAREGRQRGWWAKYSDTISPPYATYIGLESEANYLYIYDAIIINGLLQTREYAESSFKFAPAGDPKQIGTRIQLRMDRQERLRLLKEGAELRDQSDDEPTGQSRPLQLWAVIDEAALRRMIGGKEVMEQQLSHLIEIAQYDGVTLQVLPFDGGAYPGMLGTFTILRFAGADPDVVYIEGKTGDVYEETEEQVRPYWQIFDSLRAAALSPVDTLERLRQRLRDVKDGVSDV</sequence>
<evidence type="ECO:0000313" key="2">
    <source>
        <dbReference type="EMBL" id="MBB6032991.1"/>
    </source>
</evidence>
<evidence type="ECO:0000313" key="3">
    <source>
        <dbReference type="Proteomes" id="UP000548476"/>
    </source>
</evidence>
<organism evidence="2 3">
    <name type="scientific">Phytomonospora endophytica</name>
    <dbReference type="NCBI Taxonomy" id="714109"/>
    <lineage>
        <taxon>Bacteria</taxon>
        <taxon>Bacillati</taxon>
        <taxon>Actinomycetota</taxon>
        <taxon>Actinomycetes</taxon>
        <taxon>Micromonosporales</taxon>
        <taxon>Micromonosporaceae</taxon>
        <taxon>Phytomonospora</taxon>
    </lineage>
</organism>
<proteinExistence type="predicted"/>
<dbReference type="GO" id="GO:0003677">
    <property type="term" value="F:DNA binding"/>
    <property type="evidence" value="ECO:0007669"/>
    <property type="project" value="InterPro"/>
</dbReference>
<dbReference type="Pfam" id="PF19054">
    <property type="entry name" value="DUF5753"/>
    <property type="match status" value="1"/>
</dbReference>
<protein>
    <submittedName>
        <fullName evidence="2">Transcriptional regulator with XRE-family HTH domain</fullName>
    </submittedName>
</protein>
<dbReference type="CDD" id="cd00093">
    <property type="entry name" value="HTH_XRE"/>
    <property type="match status" value="1"/>
</dbReference>
<dbReference type="SMART" id="SM00530">
    <property type="entry name" value="HTH_XRE"/>
    <property type="match status" value="1"/>
</dbReference>
<feature type="domain" description="HTH cro/C1-type" evidence="1">
    <location>
        <begin position="10"/>
        <end position="64"/>
    </location>
</feature>
<dbReference type="EMBL" id="JACHGT010000002">
    <property type="protein sequence ID" value="MBB6032991.1"/>
    <property type="molecule type" value="Genomic_DNA"/>
</dbReference>
<gene>
    <name evidence="2" type="ORF">HNR73_000838</name>
</gene>
<comment type="caution">
    <text evidence="2">The sequence shown here is derived from an EMBL/GenBank/DDBJ whole genome shotgun (WGS) entry which is preliminary data.</text>
</comment>
<name>A0A841F7I4_9ACTN</name>
<dbReference type="InterPro" id="IPR043917">
    <property type="entry name" value="DUF5753"/>
</dbReference>
<keyword evidence="3" id="KW-1185">Reference proteome</keyword>
<dbReference type="InterPro" id="IPR010982">
    <property type="entry name" value="Lambda_DNA-bd_dom_sf"/>
</dbReference>
<dbReference type="InterPro" id="IPR001387">
    <property type="entry name" value="Cro/C1-type_HTH"/>
</dbReference>
<dbReference type="SUPFAM" id="SSF47413">
    <property type="entry name" value="lambda repressor-like DNA-binding domains"/>
    <property type="match status" value="1"/>
</dbReference>